<dbReference type="EMBL" id="JAHLQL010000006">
    <property type="protein sequence ID" value="MBU5593103.1"/>
    <property type="molecule type" value="Genomic_DNA"/>
</dbReference>
<dbReference type="RefSeq" id="WP_216457782.1">
    <property type="nucleotide sequence ID" value="NZ_JAHLQL010000006.1"/>
</dbReference>
<feature type="transmembrane region" description="Helical" evidence="1">
    <location>
        <begin position="37"/>
        <end position="56"/>
    </location>
</feature>
<keyword evidence="3" id="KW-1185">Reference proteome</keyword>
<evidence type="ECO:0000313" key="3">
    <source>
        <dbReference type="Proteomes" id="UP000736583"/>
    </source>
</evidence>
<proteinExistence type="predicted"/>
<sequence length="87" mass="9645">MRNKVNEKIYKTAILAAGIGCFISLLVIAYFTSGSVIYKLFPIWLALGFLVLCFVVEKLPVIQKNKWLKGLVKMVCVLTVGIVLAVI</sequence>
<dbReference type="Proteomes" id="UP000736583">
    <property type="component" value="Unassembled WGS sequence"/>
</dbReference>
<gene>
    <name evidence="2" type="ORF">KQI89_15245</name>
</gene>
<keyword evidence="1" id="KW-1133">Transmembrane helix</keyword>
<feature type="transmembrane region" description="Helical" evidence="1">
    <location>
        <begin position="68"/>
        <end position="86"/>
    </location>
</feature>
<evidence type="ECO:0000313" key="2">
    <source>
        <dbReference type="EMBL" id="MBU5593103.1"/>
    </source>
</evidence>
<keyword evidence="1" id="KW-0812">Transmembrane</keyword>
<protein>
    <recommendedName>
        <fullName evidence="4">Lipoprotein</fullName>
    </recommendedName>
</protein>
<organism evidence="2 3">
    <name type="scientific">Clostridium simiarum</name>
    <dbReference type="NCBI Taxonomy" id="2841506"/>
    <lineage>
        <taxon>Bacteria</taxon>
        <taxon>Bacillati</taxon>
        <taxon>Bacillota</taxon>
        <taxon>Clostridia</taxon>
        <taxon>Eubacteriales</taxon>
        <taxon>Clostridiaceae</taxon>
        <taxon>Clostridium</taxon>
    </lineage>
</organism>
<feature type="transmembrane region" description="Helical" evidence="1">
    <location>
        <begin position="12"/>
        <end position="31"/>
    </location>
</feature>
<comment type="caution">
    <text evidence="2">The sequence shown here is derived from an EMBL/GenBank/DDBJ whole genome shotgun (WGS) entry which is preliminary data.</text>
</comment>
<evidence type="ECO:0008006" key="4">
    <source>
        <dbReference type="Google" id="ProtNLM"/>
    </source>
</evidence>
<reference evidence="2 3" key="1">
    <citation type="submission" date="2021-06" db="EMBL/GenBank/DDBJ databases">
        <authorList>
            <person name="Sun Q."/>
            <person name="Li D."/>
        </authorList>
    </citation>
    <scope>NUCLEOTIDE SEQUENCE [LARGE SCALE GENOMIC DNA]</scope>
    <source>
        <strain evidence="2 3">MSJ-4</strain>
    </source>
</reference>
<accession>A0ABS6F4B1</accession>
<evidence type="ECO:0000256" key="1">
    <source>
        <dbReference type="SAM" id="Phobius"/>
    </source>
</evidence>
<name>A0ABS6F4B1_9CLOT</name>
<keyword evidence="1" id="KW-0472">Membrane</keyword>